<keyword evidence="1" id="KW-0812">Transmembrane</keyword>
<dbReference type="OrthoDB" id="651989at2"/>
<evidence type="ECO:0000256" key="1">
    <source>
        <dbReference type="SAM" id="Phobius"/>
    </source>
</evidence>
<feature type="transmembrane region" description="Helical" evidence="1">
    <location>
        <begin position="45"/>
        <end position="65"/>
    </location>
</feature>
<name>A0A444MQB9_9SPHI</name>
<organism evidence="2 3">
    <name type="scientific">Mucilaginibacter gilvus</name>
    <dbReference type="NCBI Taxonomy" id="2305909"/>
    <lineage>
        <taxon>Bacteria</taxon>
        <taxon>Pseudomonadati</taxon>
        <taxon>Bacteroidota</taxon>
        <taxon>Sphingobacteriia</taxon>
        <taxon>Sphingobacteriales</taxon>
        <taxon>Sphingobacteriaceae</taxon>
        <taxon>Mucilaginibacter</taxon>
    </lineage>
</organism>
<dbReference type="RefSeq" id="WP_128533232.1">
    <property type="nucleotide sequence ID" value="NZ_SBIW01000003.1"/>
</dbReference>
<accession>A0A444MQB9</accession>
<dbReference type="Proteomes" id="UP000286701">
    <property type="component" value="Unassembled WGS sequence"/>
</dbReference>
<dbReference type="EMBL" id="SBIW01000003">
    <property type="protein sequence ID" value="RWY53799.1"/>
    <property type="molecule type" value="Genomic_DNA"/>
</dbReference>
<sequence>MNAISNVQARVYHLPTLWIFHIYTPFEFAFLMAFFAEYYSKGIRYIMYGISAAFAVFCLLNTLFIQNANQMDGYARSLDAIILIACSMLFFANNNMDLDSKWADNSSNWIVAGILLYYASSLGMFIFFNMVTKPGIMTSIIWCASATILIIEYVLFAIGFYKCKPQQTTSMSR</sequence>
<feature type="transmembrane region" description="Helical" evidence="1">
    <location>
        <begin position="140"/>
        <end position="161"/>
    </location>
</feature>
<evidence type="ECO:0000313" key="3">
    <source>
        <dbReference type="Proteomes" id="UP000286701"/>
    </source>
</evidence>
<feature type="transmembrane region" description="Helical" evidence="1">
    <location>
        <begin position="12"/>
        <end position="39"/>
    </location>
</feature>
<keyword evidence="3" id="KW-1185">Reference proteome</keyword>
<gene>
    <name evidence="2" type="ORF">EPL05_06935</name>
</gene>
<keyword evidence="1" id="KW-1133">Transmembrane helix</keyword>
<proteinExistence type="predicted"/>
<comment type="caution">
    <text evidence="2">The sequence shown here is derived from an EMBL/GenBank/DDBJ whole genome shotgun (WGS) entry which is preliminary data.</text>
</comment>
<feature type="transmembrane region" description="Helical" evidence="1">
    <location>
        <begin position="108"/>
        <end position="128"/>
    </location>
</feature>
<dbReference type="AlphaFoldDB" id="A0A444MQB9"/>
<protein>
    <submittedName>
        <fullName evidence="2">Uncharacterized protein</fullName>
    </submittedName>
</protein>
<evidence type="ECO:0000313" key="2">
    <source>
        <dbReference type="EMBL" id="RWY53799.1"/>
    </source>
</evidence>
<keyword evidence="1" id="KW-0472">Membrane</keyword>
<reference evidence="2 3" key="1">
    <citation type="submission" date="2019-01" db="EMBL/GenBank/DDBJ databases">
        <title>Mucilaginibacter antarcticum sp. nov., isolated from antarctic soil.</title>
        <authorList>
            <person name="Yan Y.-Q."/>
            <person name="Du Z.-J."/>
        </authorList>
    </citation>
    <scope>NUCLEOTIDE SEQUENCE [LARGE SCALE GENOMIC DNA]</scope>
    <source>
        <strain evidence="2 3">F01003</strain>
    </source>
</reference>
<feature type="transmembrane region" description="Helical" evidence="1">
    <location>
        <begin position="77"/>
        <end position="96"/>
    </location>
</feature>